<dbReference type="RefSeq" id="WP_144867514.1">
    <property type="nucleotide sequence ID" value="NZ_LR213831.1"/>
</dbReference>
<evidence type="ECO:0000313" key="2">
    <source>
        <dbReference type="Proteomes" id="UP000320055"/>
    </source>
</evidence>
<organism evidence="1 2">
    <name type="scientific">Hyella patelloides LEGE 07179</name>
    <dbReference type="NCBI Taxonomy" id="945734"/>
    <lineage>
        <taxon>Bacteria</taxon>
        <taxon>Bacillati</taxon>
        <taxon>Cyanobacteriota</taxon>
        <taxon>Cyanophyceae</taxon>
        <taxon>Pleurocapsales</taxon>
        <taxon>Hyellaceae</taxon>
        <taxon>Hyella</taxon>
    </lineage>
</organism>
<name>A0A563W3M2_9CYAN</name>
<dbReference type="EMBL" id="CAACVJ010000680">
    <property type="protein sequence ID" value="VEP18282.1"/>
    <property type="molecule type" value="Genomic_DNA"/>
</dbReference>
<gene>
    <name evidence="1" type="ORF">H1P_730023</name>
</gene>
<accession>A0A563W3M2</accession>
<protein>
    <submittedName>
        <fullName evidence="1">Uncharacterized protein</fullName>
    </submittedName>
</protein>
<sequence>MKKIKKTVDSFVIRELNREWLSLVTAHGGTAASGPVAKFAKNVEDATTVSATLGSTPKADNALMGSGDIKLAAELNVAQLAGSIAALSSLVNVYSSAVYFKGNYNIVKNNSLNSLADLPPTSEAQKVDNEKKKNSAQLNLVENSGSLLTALNGIANGITTLISNIEVLAASTPAATTLSATTFGVGGGLTSVLEGLGALRALIAGQKKGKQKQALSQIEKGFKALPEYVETFVEKQKSQRAKVIESLATEIQPETEFEQEIAKYTKIAELFRRDLIPLITSSVELHSSRKQELYTNASLGSMSALGGVLLSFATFVGTGTAITTPVGWSVSGIGVAGAIVVEVGKKKLEKSRKQTVERMIRERQALSRYINKSEIFIHEKGSYEQRKIMRNGILKELSQREQAIVNTPEKIHERENHTWYRFNFPDASRKGRRKFLHLIQEDKSGKFTIRGRLEYINNYINTHRLAQVDGVEVFLGIHTALTDSKIGNIQVLGDDGAIALSDAIRKFLSTKGIPESAITSIDLENRNDNLNETVSVLLKSLKRGELSPI</sequence>
<reference evidence="1 2" key="1">
    <citation type="submission" date="2019-01" db="EMBL/GenBank/DDBJ databases">
        <authorList>
            <person name="Brito A."/>
        </authorList>
    </citation>
    <scope>NUCLEOTIDE SEQUENCE [LARGE SCALE GENOMIC DNA]</scope>
    <source>
        <strain evidence="1">1</strain>
    </source>
</reference>
<evidence type="ECO:0000313" key="1">
    <source>
        <dbReference type="EMBL" id="VEP18282.1"/>
    </source>
</evidence>
<keyword evidence="2" id="KW-1185">Reference proteome</keyword>
<proteinExistence type="predicted"/>
<dbReference type="AlphaFoldDB" id="A0A563W3M2"/>
<dbReference type="Proteomes" id="UP000320055">
    <property type="component" value="Unassembled WGS sequence"/>
</dbReference>